<dbReference type="AlphaFoldDB" id="A0A803QV28"/>
<dbReference type="EnsemblPlants" id="novel_model_1732_5bd9a17a">
    <property type="protein sequence ID" value="cds.novel_model_1732_5bd9a17a"/>
    <property type="gene ID" value="novel_gene_951_5bd9a17a"/>
</dbReference>
<accession>A0A803QV28</accession>
<organism evidence="1 2">
    <name type="scientific">Cannabis sativa</name>
    <name type="common">Hemp</name>
    <name type="synonym">Marijuana</name>
    <dbReference type="NCBI Taxonomy" id="3483"/>
    <lineage>
        <taxon>Eukaryota</taxon>
        <taxon>Viridiplantae</taxon>
        <taxon>Streptophyta</taxon>
        <taxon>Embryophyta</taxon>
        <taxon>Tracheophyta</taxon>
        <taxon>Spermatophyta</taxon>
        <taxon>Magnoliopsida</taxon>
        <taxon>eudicotyledons</taxon>
        <taxon>Gunneridae</taxon>
        <taxon>Pentapetalae</taxon>
        <taxon>rosids</taxon>
        <taxon>fabids</taxon>
        <taxon>Rosales</taxon>
        <taxon>Cannabaceae</taxon>
        <taxon>Cannabis</taxon>
    </lineage>
</organism>
<dbReference type="EMBL" id="UZAU01000233">
    <property type="status" value="NOT_ANNOTATED_CDS"/>
    <property type="molecule type" value="Genomic_DNA"/>
</dbReference>
<dbReference type="Gramene" id="novel_model_1732_5bd9a17a">
    <property type="protein sequence ID" value="cds.novel_model_1732_5bd9a17a"/>
    <property type="gene ID" value="novel_gene_951_5bd9a17a"/>
</dbReference>
<name>A0A803QV28_CANSA</name>
<evidence type="ECO:0000313" key="2">
    <source>
        <dbReference type="Proteomes" id="UP000596661"/>
    </source>
</evidence>
<sequence length="60" mass="7220">MLQFQEPDICTQNHSRIITLTVTLHERCRIKCKIYERTNPSCRWCIQDITVLCINKQTWP</sequence>
<evidence type="ECO:0000313" key="1">
    <source>
        <dbReference type="EnsemblPlants" id="cds.novel_model_1732_5bd9a17a"/>
    </source>
</evidence>
<keyword evidence="2" id="KW-1185">Reference proteome</keyword>
<protein>
    <submittedName>
        <fullName evidence="1">Uncharacterized protein</fullName>
    </submittedName>
</protein>
<proteinExistence type="predicted"/>
<reference evidence="1" key="2">
    <citation type="submission" date="2021-03" db="UniProtKB">
        <authorList>
            <consortium name="EnsemblPlants"/>
        </authorList>
    </citation>
    <scope>IDENTIFICATION</scope>
</reference>
<dbReference type="Proteomes" id="UP000596661">
    <property type="component" value="Chromosome 2"/>
</dbReference>
<reference evidence="1" key="1">
    <citation type="submission" date="2018-11" db="EMBL/GenBank/DDBJ databases">
        <authorList>
            <person name="Grassa J C."/>
        </authorList>
    </citation>
    <scope>NUCLEOTIDE SEQUENCE [LARGE SCALE GENOMIC DNA]</scope>
</reference>